<reference evidence="3" key="1">
    <citation type="submission" date="2023-09" db="EMBL/GenBank/DDBJ databases">
        <authorList>
            <person name="Li S."/>
            <person name="Li X."/>
            <person name="Zhang C."/>
            <person name="Zhao Z."/>
        </authorList>
    </citation>
    <scope>NUCLEOTIDE SEQUENCE [LARGE SCALE GENOMIC DNA]</scope>
    <source>
        <strain evidence="3">SQ345</strain>
    </source>
</reference>
<dbReference type="InterPro" id="IPR005619">
    <property type="entry name" value="Uncharacterised_YajG"/>
</dbReference>
<evidence type="ECO:0000256" key="1">
    <source>
        <dbReference type="SAM" id="SignalP"/>
    </source>
</evidence>
<keyword evidence="3" id="KW-1185">Reference proteome</keyword>
<dbReference type="RefSeq" id="WP_348386765.1">
    <property type="nucleotide sequence ID" value="NZ_CP134146.1"/>
</dbReference>
<protein>
    <submittedName>
        <fullName evidence="2">YajG family lipoprotein</fullName>
    </submittedName>
</protein>
<keyword evidence="2" id="KW-0449">Lipoprotein</keyword>
<evidence type="ECO:0000313" key="2">
    <source>
        <dbReference type="EMBL" id="WNC67606.1"/>
    </source>
</evidence>
<dbReference type="Proteomes" id="UP001248581">
    <property type="component" value="Chromosome"/>
</dbReference>
<accession>A0ABY9TFQ9</accession>
<dbReference type="Pfam" id="PF03923">
    <property type="entry name" value="Lipoprotein_16"/>
    <property type="match status" value="1"/>
</dbReference>
<organism evidence="2 3">
    <name type="scientific">Thalassotalea nanhaiensis</name>
    <dbReference type="NCBI Taxonomy" id="3065648"/>
    <lineage>
        <taxon>Bacteria</taxon>
        <taxon>Pseudomonadati</taxon>
        <taxon>Pseudomonadota</taxon>
        <taxon>Gammaproteobacteria</taxon>
        <taxon>Alteromonadales</taxon>
        <taxon>Colwelliaceae</taxon>
        <taxon>Thalassotalea</taxon>
    </lineage>
</organism>
<proteinExistence type="predicted"/>
<gene>
    <name evidence="2" type="ORF">RI845_13895</name>
</gene>
<feature type="chain" id="PRO_5045898500" evidence="1">
    <location>
        <begin position="23"/>
        <end position="186"/>
    </location>
</feature>
<dbReference type="EMBL" id="CP134146">
    <property type="protein sequence ID" value="WNC67606.1"/>
    <property type="molecule type" value="Genomic_DNA"/>
</dbReference>
<dbReference type="PROSITE" id="PS51257">
    <property type="entry name" value="PROKAR_LIPOPROTEIN"/>
    <property type="match status" value="1"/>
</dbReference>
<name>A0ABY9TFQ9_9GAMM</name>
<keyword evidence="1" id="KW-0732">Signal</keyword>
<evidence type="ECO:0000313" key="3">
    <source>
        <dbReference type="Proteomes" id="UP001248581"/>
    </source>
</evidence>
<sequence>MKLIPVVLSILLIAGCASEPTAITLNPTVTNDTGKVYKNLSAKISVNDLRSTAHIVELLSAEDPSTLIGTTSSLREVLVSKFSTELTSQGLNVADSSDLKVEFNVERARTYVNQDVLDYRANTIIKLKVKVENPAQTLSKTFTLRATTRGALTADIDELQRDFNIQLAKLILQVLEDQQLQEFIKG</sequence>
<feature type="signal peptide" evidence="1">
    <location>
        <begin position="1"/>
        <end position="22"/>
    </location>
</feature>